<gene>
    <name evidence="7" type="ORF">COU30_04935</name>
</gene>
<sequence length="111" mass="11439">MIQNVVAALTVSFVALSLGAAFGLLSGRGAFAGMLSAAVIAFITSLIGGTRIQCSGPTGPMTAVTATLVAFAHDQLLTQLPGQNPDHLINKTNPMRDLVPVIESETFGDEL</sequence>
<evidence type="ECO:0000256" key="1">
    <source>
        <dbReference type="ARBA" id="ARBA00004141"/>
    </source>
</evidence>
<evidence type="ECO:0000256" key="5">
    <source>
        <dbReference type="SAM" id="Phobius"/>
    </source>
</evidence>
<organism evidence="7 8">
    <name type="scientific">Candidatus Magasanikbacteria bacterium CG10_big_fil_rev_8_21_14_0_10_38_6</name>
    <dbReference type="NCBI Taxonomy" id="1974647"/>
    <lineage>
        <taxon>Bacteria</taxon>
        <taxon>Candidatus Magasanikiibacteriota</taxon>
    </lineage>
</organism>
<evidence type="ECO:0000313" key="7">
    <source>
        <dbReference type="EMBL" id="PIR76977.1"/>
    </source>
</evidence>
<evidence type="ECO:0000259" key="6">
    <source>
        <dbReference type="Pfam" id="PF00916"/>
    </source>
</evidence>
<dbReference type="Proteomes" id="UP000228528">
    <property type="component" value="Unassembled WGS sequence"/>
</dbReference>
<feature type="domain" description="SLC26A/SulP transporter" evidence="6">
    <location>
        <begin position="2"/>
        <end position="73"/>
    </location>
</feature>
<keyword evidence="3 5" id="KW-1133">Transmembrane helix</keyword>
<evidence type="ECO:0000256" key="3">
    <source>
        <dbReference type="ARBA" id="ARBA00022989"/>
    </source>
</evidence>
<dbReference type="GO" id="GO:0016020">
    <property type="term" value="C:membrane"/>
    <property type="evidence" value="ECO:0007669"/>
    <property type="project" value="UniProtKB-SubCell"/>
</dbReference>
<accession>A0A2M6NZV1</accession>
<proteinExistence type="predicted"/>
<dbReference type="EMBL" id="PFBW01000207">
    <property type="protein sequence ID" value="PIR76977.1"/>
    <property type="molecule type" value="Genomic_DNA"/>
</dbReference>
<comment type="caution">
    <text evidence="7">The sequence shown here is derived from an EMBL/GenBank/DDBJ whole genome shotgun (WGS) entry which is preliminary data.</text>
</comment>
<evidence type="ECO:0000256" key="2">
    <source>
        <dbReference type="ARBA" id="ARBA00022692"/>
    </source>
</evidence>
<dbReference type="Pfam" id="PF00916">
    <property type="entry name" value="Sulfate_transp"/>
    <property type="match status" value="1"/>
</dbReference>
<name>A0A2M6NZV1_9BACT</name>
<evidence type="ECO:0000313" key="8">
    <source>
        <dbReference type="Proteomes" id="UP000228528"/>
    </source>
</evidence>
<comment type="subcellular location">
    <subcellularLocation>
        <location evidence="1">Membrane</location>
        <topology evidence="1">Multi-pass membrane protein</topology>
    </subcellularLocation>
</comment>
<keyword evidence="2 5" id="KW-0812">Transmembrane</keyword>
<protein>
    <recommendedName>
        <fullName evidence="6">SLC26A/SulP transporter domain-containing protein</fullName>
    </recommendedName>
</protein>
<dbReference type="AlphaFoldDB" id="A0A2M6NZV1"/>
<reference evidence="8" key="1">
    <citation type="submission" date="2017-09" db="EMBL/GenBank/DDBJ databases">
        <title>Depth-based differentiation of microbial function through sediment-hosted aquifers and enrichment of novel symbionts in the deep terrestrial subsurface.</title>
        <authorList>
            <person name="Probst A.J."/>
            <person name="Ladd B."/>
            <person name="Jarett J.K."/>
            <person name="Geller-Mcgrath D.E."/>
            <person name="Sieber C.M.K."/>
            <person name="Emerson J.B."/>
            <person name="Anantharaman K."/>
            <person name="Thomas B.C."/>
            <person name="Malmstrom R."/>
            <person name="Stieglmeier M."/>
            <person name="Klingl A."/>
            <person name="Woyke T."/>
            <person name="Ryan C.M."/>
            <person name="Banfield J.F."/>
        </authorList>
    </citation>
    <scope>NUCLEOTIDE SEQUENCE [LARGE SCALE GENOMIC DNA]</scope>
</reference>
<keyword evidence="4 5" id="KW-0472">Membrane</keyword>
<feature type="transmembrane region" description="Helical" evidence="5">
    <location>
        <begin position="31"/>
        <end position="49"/>
    </location>
</feature>
<evidence type="ECO:0000256" key="4">
    <source>
        <dbReference type="ARBA" id="ARBA00023136"/>
    </source>
</evidence>
<dbReference type="InterPro" id="IPR011547">
    <property type="entry name" value="SLC26A/SulP_dom"/>
</dbReference>